<gene>
    <name evidence="5" type="ORF">AURANDRAFT_71535</name>
</gene>
<sequence>MPLTITHEGVAYDLDDVDLQWTLEECRGALADASGSLRILDDGEWKLRRDGETVEGERLTLAALGVGLRDALELVRVDGGNRPPRAAAKPLAPAPDAKKITCRFDAVIDLDDAPRTLPYQGLRSRLRADAANRELAAIPEERRHDALRAVYGAVNDMLDADATDRRAFLATAVACAAAQRWCDANLFAPPRPAIELPMELAHAGGVATQTVFEVRRGDRIDDASLAFAHAWRLGDAQLERLRKAAHDAVKTGAVVPSAVAVVSDDGRHAAWAAAGGAVVALLRRGADPPAASDCAAAASAGAAGFGFVDANDGLGGALRDAAAAAPPGAAVVVLAEAPDPPAPSLQACLAAHARAGYARGDPGGALVLAAPSPNGGGDAALVFPRELLDRWWAPVAAAPWATEPAPSDVEAALFAAAAHREGAFLRAWACAWALVAAAVADERPREAGQQKGDSTREDAVDEGEAGPLAVDCGGPCPGFVVVVYQQGPSDTSTSGTFADISAAVVAGLRGLGLAARAETCVALTDGCRFALDGEQEVALGAHNLQAYVDVDADAPVVLGPRRPLFYDEAAVLYNFEYVPPDDLETLAAGMAQLQNGARGDGGLTNAAGSFATAATLEVLRRANTVWDYSASNVPSLAALGISATHVPLGDAPPWRIRPALAAAVSANASSSLPVLFYGTLTRHRAATLAAIRAGPNGQPVVHANAATDGTFGAALDAQIAAADVVLNLRAFGDRDDEWKMPRLAKLFANRKFVISEGTCDPGGQCEAYAGGLVFAERRDLKAAVAYYRDRPAERAAIADRGHALFATRSMATVLRGPVQALLDGRRGQSMDVAEAPAAEESLLARLVAAVDIRGVGSLTRAELGEAARLRGPSSKNLDLAAAGPEPYALADAARLLRPLGWEAARLEEDVAKVERSAAVFRSLDASQSGFLELKELRAALTAQAGHALRLAGLVSTLDSARNGKVSWLEFLAGVTSERFGERFASFRDWALETAPLHIFSDIDIDVGVGDEALKELSFLERLPCYVVQATFRKQARRKVRPGDARESDAPATARDLAAIDASVRRALLFGVCCGVGAALLVAYLTPYSLGARRRAHLLLLRLAASLVVSGVEVLLIYACCVDVACAIARRCRLRLWPLDFERALTTAALARAALEIPHPVRPCLGIDPMRHLSGLRLYAVQLLYAGKRGISLFLLKLLLKKVVARVFLKGLGDRAGLDLALVVAVNALWNLLMVAGCVRSAKVCCFGLPAATGAIHAAIDRRETRARTPLDLATKELALRAAAAAAVPRGTVVFHPNHFFALQYLERLLADDALVAFAAKRPPELVDDGASRGARDHARLAVMELDDENRFFAGLAAAEPASADLALELFAAMLVLDGRVARGTRGGNARRMGRVLEVAGRHVPRNDVARALRHCVAVFTSGLGLCARDLVLAAGADAAGLPRCEAAEPRTADALLGYLAVDYCC</sequence>
<keyword evidence="6" id="KW-1185">Reference proteome</keyword>
<keyword evidence="3" id="KW-0472">Membrane</keyword>
<evidence type="ECO:0000256" key="3">
    <source>
        <dbReference type="SAM" id="Phobius"/>
    </source>
</evidence>
<dbReference type="EMBL" id="GL833127">
    <property type="protein sequence ID" value="EGB08496.1"/>
    <property type="molecule type" value="Genomic_DNA"/>
</dbReference>
<evidence type="ECO:0000313" key="5">
    <source>
        <dbReference type="EMBL" id="EGB08496.1"/>
    </source>
</evidence>
<feature type="transmembrane region" description="Helical" evidence="3">
    <location>
        <begin position="1066"/>
        <end position="1085"/>
    </location>
</feature>
<dbReference type="OrthoDB" id="207252at2759"/>
<dbReference type="InParanoid" id="F0Y7U6"/>
<feature type="region of interest" description="Disordered" evidence="2">
    <location>
        <begin position="443"/>
        <end position="467"/>
    </location>
</feature>
<dbReference type="RefSeq" id="XP_009036509.1">
    <property type="nucleotide sequence ID" value="XM_009038261.1"/>
</dbReference>
<dbReference type="PROSITE" id="PS00018">
    <property type="entry name" value="EF_HAND_1"/>
    <property type="match status" value="1"/>
</dbReference>
<keyword evidence="3" id="KW-1133">Transmembrane helix</keyword>
<evidence type="ECO:0000313" key="6">
    <source>
        <dbReference type="Proteomes" id="UP000002729"/>
    </source>
</evidence>
<dbReference type="SUPFAM" id="SSF47473">
    <property type="entry name" value="EF-hand"/>
    <property type="match status" value="1"/>
</dbReference>
<feature type="transmembrane region" description="Helical" evidence="3">
    <location>
        <begin position="1097"/>
        <end position="1118"/>
    </location>
</feature>
<evidence type="ECO:0000256" key="1">
    <source>
        <dbReference type="ARBA" id="ARBA00022837"/>
    </source>
</evidence>
<dbReference type="GeneID" id="20228269"/>
<evidence type="ECO:0000256" key="2">
    <source>
        <dbReference type="SAM" id="MobiDB-lite"/>
    </source>
</evidence>
<keyword evidence="3" id="KW-0812">Transmembrane</keyword>
<dbReference type="InterPro" id="IPR002048">
    <property type="entry name" value="EF_hand_dom"/>
</dbReference>
<name>F0Y7U6_AURAN</name>
<dbReference type="InterPro" id="IPR011992">
    <property type="entry name" value="EF-hand-dom_pair"/>
</dbReference>
<dbReference type="GO" id="GO:0005509">
    <property type="term" value="F:calcium ion binding"/>
    <property type="evidence" value="ECO:0007669"/>
    <property type="project" value="InterPro"/>
</dbReference>
<organism evidence="6">
    <name type="scientific">Aureococcus anophagefferens</name>
    <name type="common">Harmful bloom alga</name>
    <dbReference type="NCBI Taxonomy" id="44056"/>
    <lineage>
        <taxon>Eukaryota</taxon>
        <taxon>Sar</taxon>
        <taxon>Stramenopiles</taxon>
        <taxon>Ochrophyta</taxon>
        <taxon>Pelagophyceae</taxon>
        <taxon>Pelagomonadales</taxon>
        <taxon>Pelagomonadaceae</taxon>
        <taxon>Aureococcus</taxon>
    </lineage>
</organism>
<reference evidence="5 6" key="1">
    <citation type="journal article" date="2011" name="Proc. Natl. Acad. Sci. U.S.A.">
        <title>Niche of harmful alga Aureococcus anophagefferens revealed through ecogenomics.</title>
        <authorList>
            <person name="Gobler C.J."/>
            <person name="Berry D.L."/>
            <person name="Dyhrman S.T."/>
            <person name="Wilhelm S.W."/>
            <person name="Salamov A."/>
            <person name="Lobanov A.V."/>
            <person name="Zhang Y."/>
            <person name="Collier J.L."/>
            <person name="Wurch L.L."/>
            <person name="Kustka A.B."/>
            <person name="Dill B.D."/>
            <person name="Shah M."/>
            <person name="VerBerkmoes N.C."/>
            <person name="Kuo A."/>
            <person name="Terry A."/>
            <person name="Pangilinan J."/>
            <person name="Lindquist E.A."/>
            <person name="Lucas S."/>
            <person name="Paulsen I.T."/>
            <person name="Hattenrath-Lehmann T.K."/>
            <person name="Talmage S.C."/>
            <person name="Walker E.A."/>
            <person name="Koch F."/>
            <person name="Burson A.M."/>
            <person name="Marcoval M.A."/>
            <person name="Tang Y.Z."/>
            <person name="Lecleir G.R."/>
            <person name="Coyne K.J."/>
            <person name="Berg G.M."/>
            <person name="Bertrand E.M."/>
            <person name="Saito M.A."/>
            <person name="Gladyshev V.N."/>
            <person name="Grigoriev I.V."/>
        </authorList>
    </citation>
    <scope>NUCLEOTIDE SEQUENCE [LARGE SCALE GENOMIC DNA]</scope>
    <source>
        <strain evidence="6">CCMP 1984</strain>
    </source>
</reference>
<dbReference type="InterPro" id="IPR018247">
    <property type="entry name" value="EF_Hand_1_Ca_BS"/>
</dbReference>
<proteinExistence type="predicted"/>
<feature type="domain" description="EF-hand" evidence="4">
    <location>
        <begin position="911"/>
        <end position="946"/>
    </location>
</feature>
<accession>F0Y7U6</accession>
<dbReference type="eggNOG" id="ENOG502SGY3">
    <property type="taxonomic scope" value="Eukaryota"/>
</dbReference>
<dbReference type="NCBIfam" id="NF047767">
    <property type="entry name" value="LBF_2804_fam"/>
    <property type="match status" value="1"/>
</dbReference>
<dbReference type="KEGG" id="aaf:AURANDRAFT_71535"/>
<keyword evidence="1" id="KW-0106">Calcium</keyword>
<evidence type="ECO:0000259" key="4">
    <source>
        <dbReference type="PROSITE" id="PS50222"/>
    </source>
</evidence>
<protein>
    <recommendedName>
        <fullName evidence="4">EF-hand domain-containing protein</fullName>
    </recommendedName>
</protein>
<dbReference type="Proteomes" id="UP000002729">
    <property type="component" value="Unassembled WGS sequence"/>
</dbReference>
<dbReference type="PROSITE" id="PS50222">
    <property type="entry name" value="EF_HAND_2"/>
    <property type="match status" value="1"/>
</dbReference>
<dbReference type="Gene3D" id="1.10.238.10">
    <property type="entry name" value="EF-hand"/>
    <property type="match status" value="1"/>
</dbReference>
<feature type="compositionally biased region" description="Basic and acidic residues" evidence="2">
    <location>
        <begin position="443"/>
        <end position="458"/>
    </location>
</feature>